<evidence type="ECO:0000313" key="2">
    <source>
        <dbReference type="EMBL" id="MBW8483763.1"/>
    </source>
</evidence>
<dbReference type="Pfam" id="PF04149">
    <property type="entry name" value="DUF397"/>
    <property type="match status" value="1"/>
</dbReference>
<gene>
    <name evidence="2" type="ORF">K1Y72_15355</name>
</gene>
<reference evidence="2 3" key="1">
    <citation type="submission" date="2021-07" db="EMBL/GenBank/DDBJ databases">
        <title>Actinomadura sp. PM05-2 isolated from lichen.</title>
        <authorList>
            <person name="Somphong A."/>
            <person name="Phongsopitanun W."/>
            <person name="Tanasupawat S."/>
            <person name="Peongsungnone V."/>
        </authorList>
    </citation>
    <scope>NUCLEOTIDE SEQUENCE [LARGE SCALE GENOMIC DNA]</scope>
    <source>
        <strain evidence="2 3">PM05-2</strain>
    </source>
</reference>
<sequence length="61" mass="6546">MDMSNAAWRKSTYSNESGSNCVELAATTSLLAVRDSQAPQAGYLLLTRDQFAHLSAAIKAL</sequence>
<keyword evidence="3" id="KW-1185">Reference proteome</keyword>
<evidence type="ECO:0000259" key="1">
    <source>
        <dbReference type="Pfam" id="PF04149"/>
    </source>
</evidence>
<feature type="domain" description="DUF397" evidence="1">
    <location>
        <begin position="6"/>
        <end position="59"/>
    </location>
</feature>
<comment type="caution">
    <text evidence="2">The sequence shown here is derived from an EMBL/GenBank/DDBJ whole genome shotgun (WGS) entry which is preliminary data.</text>
</comment>
<accession>A0ABS7FTM7</accession>
<protein>
    <submittedName>
        <fullName evidence="2">DUF397 domain-containing protein</fullName>
    </submittedName>
</protein>
<evidence type="ECO:0000313" key="3">
    <source>
        <dbReference type="Proteomes" id="UP000774570"/>
    </source>
</evidence>
<organism evidence="2 3">
    <name type="scientific">Actinomadura parmotrematis</name>
    <dbReference type="NCBI Taxonomy" id="2864039"/>
    <lineage>
        <taxon>Bacteria</taxon>
        <taxon>Bacillati</taxon>
        <taxon>Actinomycetota</taxon>
        <taxon>Actinomycetes</taxon>
        <taxon>Streptosporangiales</taxon>
        <taxon>Thermomonosporaceae</taxon>
        <taxon>Actinomadura</taxon>
    </lineage>
</organism>
<name>A0ABS7FTM7_9ACTN</name>
<proteinExistence type="predicted"/>
<dbReference type="EMBL" id="JAIBOA010000009">
    <property type="protein sequence ID" value="MBW8483763.1"/>
    <property type="molecule type" value="Genomic_DNA"/>
</dbReference>
<dbReference type="RefSeq" id="WP_220167004.1">
    <property type="nucleotide sequence ID" value="NZ_JAIBOA010000009.1"/>
</dbReference>
<dbReference type="Proteomes" id="UP000774570">
    <property type="component" value="Unassembled WGS sequence"/>
</dbReference>
<dbReference type="InterPro" id="IPR007278">
    <property type="entry name" value="DUF397"/>
</dbReference>